<dbReference type="InterPro" id="IPR030878">
    <property type="entry name" value="Ribosomal_uL15"/>
</dbReference>
<protein>
    <recommendedName>
        <fullName evidence="4">Large ribosomal subunit protein uL15</fullName>
    </recommendedName>
</protein>
<dbReference type="GO" id="GO:0019843">
    <property type="term" value="F:rRNA binding"/>
    <property type="evidence" value="ECO:0007669"/>
    <property type="project" value="UniProtKB-UniRule"/>
</dbReference>
<keyword evidence="2 4" id="KW-0689">Ribosomal protein</keyword>
<feature type="region of interest" description="Disordered" evidence="5">
    <location>
        <begin position="1"/>
        <end position="56"/>
    </location>
</feature>
<evidence type="ECO:0000256" key="4">
    <source>
        <dbReference type="HAMAP-Rule" id="MF_01341"/>
    </source>
</evidence>
<gene>
    <name evidence="4 7" type="primary">rplO</name>
    <name evidence="7" type="ORF">COV60_02825</name>
</gene>
<name>A0A2H0N4D5_9BACT</name>
<reference evidence="7 8" key="1">
    <citation type="submission" date="2017-09" db="EMBL/GenBank/DDBJ databases">
        <title>Depth-based differentiation of microbial function through sediment-hosted aquifers and enrichment of novel symbionts in the deep terrestrial subsurface.</title>
        <authorList>
            <person name="Probst A.J."/>
            <person name="Ladd B."/>
            <person name="Jarett J.K."/>
            <person name="Geller-Mcgrath D.E."/>
            <person name="Sieber C.M."/>
            <person name="Emerson J.B."/>
            <person name="Anantharaman K."/>
            <person name="Thomas B.C."/>
            <person name="Malmstrom R."/>
            <person name="Stieglmeier M."/>
            <person name="Klingl A."/>
            <person name="Woyke T."/>
            <person name="Ryan C.M."/>
            <person name="Banfield J.F."/>
        </authorList>
    </citation>
    <scope>NUCLEOTIDE SEQUENCE [LARGE SCALE GENOMIC DNA]</scope>
    <source>
        <strain evidence="7">CG11_big_fil_rev_8_21_14_0_20_43_7</strain>
    </source>
</reference>
<dbReference type="PANTHER" id="PTHR12934">
    <property type="entry name" value="50S RIBOSOMAL PROTEIN L15"/>
    <property type="match status" value="1"/>
</dbReference>
<evidence type="ECO:0000256" key="3">
    <source>
        <dbReference type="ARBA" id="ARBA00023274"/>
    </source>
</evidence>
<keyword evidence="3 4" id="KW-0687">Ribonucleoprotein</keyword>
<dbReference type="GO" id="GO:0003735">
    <property type="term" value="F:structural constituent of ribosome"/>
    <property type="evidence" value="ECO:0007669"/>
    <property type="project" value="InterPro"/>
</dbReference>
<sequence length="147" mass="15662">MNIGAHTITSKNGSARRKKRVGRGNGSQKGTYSSRGMKGQRARSGGKARTSLRGGKQAFLKVPKLRGFKSMHAKAQSVTLATLERVAEDGVSVTPHFLKAKHVIKSTVRPVTFVSSGELKKKVAISGCHATEKAMQAIEKAGGTLTF</sequence>
<comment type="function">
    <text evidence="4">Binds to the 23S rRNA.</text>
</comment>
<dbReference type="InterPro" id="IPR036227">
    <property type="entry name" value="Ribosomal_uL15/eL18_sf"/>
</dbReference>
<accession>A0A2H0N4D5</accession>
<evidence type="ECO:0000259" key="6">
    <source>
        <dbReference type="Pfam" id="PF00828"/>
    </source>
</evidence>
<dbReference type="GO" id="GO:0022625">
    <property type="term" value="C:cytosolic large ribosomal subunit"/>
    <property type="evidence" value="ECO:0007669"/>
    <property type="project" value="TreeGrafter"/>
</dbReference>
<dbReference type="NCBIfam" id="TIGR01071">
    <property type="entry name" value="rplO_bact"/>
    <property type="match status" value="1"/>
</dbReference>
<dbReference type="Gene3D" id="3.100.10.10">
    <property type="match status" value="1"/>
</dbReference>
<dbReference type="EMBL" id="PCWM01000065">
    <property type="protein sequence ID" value="PIR02985.1"/>
    <property type="molecule type" value="Genomic_DNA"/>
</dbReference>
<keyword evidence="4" id="KW-0699">rRNA-binding</keyword>
<evidence type="ECO:0000256" key="1">
    <source>
        <dbReference type="ARBA" id="ARBA00007320"/>
    </source>
</evidence>
<evidence type="ECO:0000256" key="5">
    <source>
        <dbReference type="SAM" id="MobiDB-lite"/>
    </source>
</evidence>
<dbReference type="GO" id="GO:0006412">
    <property type="term" value="P:translation"/>
    <property type="evidence" value="ECO:0007669"/>
    <property type="project" value="UniProtKB-UniRule"/>
</dbReference>
<dbReference type="Proteomes" id="UP000229782">
    <property type="component" value="Unassembled WGS sequence"/>
</dbReference>
<evidence type="ECO:0000256" key="2">
    <source>
        <dbReference type="ARBA" id="ARBA00022980"/>
    </source>
</evidence>
<dbReference type="PANTHER" id="PTHR12934:SF11">
    <property type="entry name" value="LARGE RIBOSOMAL SUBUNIT PROTEIN UL15M"/>
    <property type="match status" value="1"/>
</dbReference>
<dbReference type="InterPro" id="IPR005749">
    <property type="entry name" value="Ribosomal_uL15_bac-type"/>
</dbReference>
<dbReference type="HAMAP" id="MF_01341">
    <property type="entry name" value="Ribosomal_uL15"/>
    <property type="match status" value="1"/>
</dbReference>
<evidence type="ECO:0000313" key="8">
    <source>
        <dbReference type="Proteomes" id="UP000229782"/>
    </source>
</evidence>
<dbReference type="SUPFAM" id="SSF52080">
    <property type="entry name" value="Ribosomal proteins L15p and L18e"/>
    <property type="match status" value="1"/>
</dbReference>
<organism evidence="7 8">
    <name type="scientific">Candidatus Magasanikbacteria bacterium CG11_big_fil_rev_8_21_14_0_20_43_7</name>
    <dbReference type="NCBI Taxonomy" id="1974654"/>
    <lineage>
        <taxon>Bacteria</taxon>
        <taxon>Candidatus Magasanikiibacteriota</taxon>
    </lineage>
</organism>
<dbReference type="InterPro" id="IPR021131">
    <property type="entry name" value="Ribosomal_uL15/eL18"/>
</dbReference>
<keyword evidence="4" id="KW-0694">RNA-binding</keyword>
<proteinExistence type="inferred from homology"/>
<evidence type="ECO:0000313" key="7">
    <source>
        <dbReference type="EMBL" id="PIR02985.1"/>
    </source>
</evidence>
<comment type="subunit">
    <text evidence="4">Part of the 50S ribosomal subunit.</text>
</comment>
<comment type="similarity">
    <text evidence="1 4">Belongs to the universal ribosomal protein uL15 family.</text>
</comment>
<feature type="domain" description="Large ribosomal subunit protein uL15/eL18" evidence="6">
    <location>
        <begin position="78"/>
        <end position="145"/>
    </location>
</feature>
<dbReference type="AlphaFoldDB" id="A0A2H0N4D5"/>
<dbReference type="Pfam" id="PF00828">
    <property type="entry name" value="Ribosomal_L27A"/>
    <property type="match status" value="1"/>
</dbReference>
<comment type="caution">
    <text evidence="7">The sequence shown here is derived from an EMBL/GenBank/DDBJ whole genome shotgun (WGS) entry which is preliminary data.</text>
</comment>